<reference evidence="2" key="1">
    <citation type="submission" date="2022-09" db="EMBL/GenBank/DDBJ databases">
        <title>Actin cytoskeleton and complex cell architecture in an #Asgard archaeon.</title>
        <authorList>
            <person name="Ponce Toledo R.I."/>
            <person name="Schleper C."/>
            <person name="Rodrigues Oliveira T."/>
            <person name="Wollweber F."/>
            <person name="Xu J."/>
            <person name="Rittmann S."/>
            <person name="Klingl A."/>
            <person name="Pilhofer M."/>
        </authorList>
    </citation>
    <scope>NUCLEOTIDE SEQUENCE</scope>
    <source>
        <strain evidence="2">B-35</strain>
    </source>
</reference>
<name>A0ABY6HLJ3_9ARCH</name>
<dbReference type="Proteomes" id="UP001208689">
    <property type="component" value="Chromosome"/>
</dbReference>
<organism evidence="2 3">
    <name type="scientific">Candidatus Lokiarchaeum ossiferum</name>
    <dbReference type="NCBI Taxonomy" id="2951803"/>
    <lineage>
        <taxon>Archaea</taxon>
        <taxon>Promethearchaeati</taxon>
        <taxon>Promethearchaeota</taxon>
        <taxon>Promethearchaeia</taxon>
        <taxon>Promethearchaeales</taxon>
        <taxon>Promethearchaeaceae</taxon>
        <taxon>Candidatus Lokiarchaeum</taxon>
    </lineage>
</organism>
<sequence length="218" mass="26205">MLNPPRKSKGIIYYLLIVPIIVVLTILRLWKYVLYGFLGITILGFFVFLYNRRKDIEFHFISFILGKKSFFFLQKKIITDKFHVIQKGTVNPRILSEINIKSQIYLKSVLRFLNKYDQFLINLPSFVQKLIKDAYADNFSIIKMDKIYQYYSLPTTQLIDNLLNDQNLEENLQERIIYEINYEEILFLEKNLLHNHPILEKIYQQHKIKLNNDFEILT</sequence>
<feature type="transmembrane region" description="Helical" evidence="1">
    <location>
        <begin position="12"/>
        <end position="27"/>
    </location>
</feature>
<keyword evidence="1" id="KW-1133">Transmembrane helix</keyword>
<feature type="transmembrane region" description="Helical" evidence="1">
    <location>
        <begin position="33"/>
        <end position="50"/>
    </location>
</feature>
<dbReference type="EMBL" id="CP104013">
    <property type="protein sequence ID" value="UYP44378.1"/>
    <property type="molecule type" value="Genomic_DNA"/>
</dbReference>
<evidence type="ECO:0000313" key="2">
    <source>
        <dbReference type="EMBL" id="UYP44378.1"/>
    </source>
</evidence>
<gene>
    <name evidence="2" type="ORF">NEF87_000663</name>
</gene>
<protein>
    <submittedName>
        <fullName evidence="2">Uncharacterized protein</fullName>
    </submittedName>
</protein>
<evidence type="ECO:0000256" key="1">
    <source>
        <dbReference type="SAM" id="Phobius"/>
    </source>
</evidence>
<evidence type="ECO:0000313" key="3">
    <source>
        <dbReference type="Proteomes" id="UP001208689"/>
    </source>
</evidence>
<keyword evidence="3" id="KW-1185">Reference proteome</keyword>
<keyword evidence="1" id="KW-0812">Transmembrane</keyword>
<accession>A0ABY6HLJ3</accession>
<proteinExistence type="predicted"/>
<keyword evidence="1" id="KW-0472">Membrane</keyword>